<gene>
    <name evidence="1" type="ORF">K443DRAFT_116068</name>
</gene>
<evidence type="ECO:0000313" key="1">
    <source>
        <dbReference type="EMBL" id="KIJ90808.1"/>
    </source>
</evidence>
<reference evidence="2" key="2">
    <citation type="submission" date="2015-01" db="EMBL/GenBank/DDBJ databases">
        <title>Evolutionary Origins and Diversification of the Mycorrhizal Mutualists.</title>
        <authorList>
            <consortium name="DOE Joint Genome Institute"/>
            <consortium name="Mycorrhizal Genomics Consortium"/>
            <person name="Kohler A."/>
            <person name="Kuo A."/>
            <person name="Nagy L.G."/>
            <person name="Floudas D."/>
            <person name="Copeland A."/>
            <person name="Barry K.W."/>
            <person name="Cichocki N."/>
            <person name="Veneault-Fourrey C."/>
            <person name="LaButti K."/>
            <person name="Lindquist E.A."/>
            <person name="Lipzen A."/>
            <person name="Lundell T."/>
            <person name="Morin E."/>
            <person name="Murat C."/>
            <person name="Riley R."/>
            <person name="Ohm R."/>
            <person name="Sun H."/>
            <person name="Tunlid A."/>
            <person name="Henrissat B."/>
            <person name="Grigoriev I.V."/>
            <person name="Hibbett D.S."/>
            <person name="Martin F."/>
        </authorList>
    </citation>
    <scope>NUCLEOTIDE SEQUENCE [LARGE SCALE GENOMIC DNA]</scope>
    <source>
        <strain evidence="2">LaAM-08-1</strain>
    </source>
</reference>
<dbReference type="OrthoDB" id="10255969at2759"/>
<keyword evidence="2" id="KW-1185">Reference proteome</keyword>
<dbReference type="HOGENOM" id="CLU_1635675_0_0_1"/>
<sequence>MASGGRSGGGWNDRSCVLGTTSEPDFDSSSICKSPPRSLYPFGAHSSIQDVKWTVNEGEAWDVMSSLRGGAEKKAFFHVCRPLFSSSPFIPTKRIKRLLGDNRISPPPPSPGLYPFFTGLDPFNGRRLGSVAFRNMGARGAGGFFMIIQRVRGLLGRRMDGL</sequence>
<organism evidence="1 2">
    <name type="scientific">Laccaria amethystina LaAM-08-1</name>
    <dbReference type="NCBI Taxonomy" id="1095629"/>
    <lineage>
        <taxon>Eukaryota</taxon>
        <taxon>Fungi</taxon>
        <taxon>Dikarya</taxon>
        <taxon>Basidiomycota</taxon>
        <taxon>Agaricomycotina</taxon>
        <taxon>Agaricomycetes</taxon>
        <taxon>Agaricomycetidae</taxon>
        <taxon>Agaricales</taxon>
        <taxon>Agaricineae</taxon>
        <taxon>Hydnangiaceae</taxon>
        <taxon>Laccaria</taxon>
    </lineage>
</organism>
<evidence type="ECO:0000313" key="2">
    <source>
        <dbReference type="Proteomes" id="UP000054477"/>
    </source>
</evidence>
<dbReference type="Proteomes" id="UP000054477">
    <property type="component" value="Unassembled WGS sequence"/>
</dbReference>
<accession>A0A0C9WS32</accession>
<name>A0A0C9WS32_9AGAR</name>
<protein>
    <submittedName>
        <fullName evidence="1">Uncharacterized protein</fullName>
    </submittedName>
</protein>
<proteinExistence type="predicted"/>
<dbReference type="EMBL" id="KN839107">
    <property type="protein sequence ID" value="KIJ90808.1"/>
    <property type="molecule type" value="Genomic_DNA"/>
</dbReference>
<dbReference type="AlphaFoldDB" id="A0A0C9WS32"/>
<reference evidence="1 2" key="1">
    <citation type="submission" date="2014-04" db="EMBL/GenBank/DDBJ databases">
        <authorList>
            <consortium name="DOE Joint Genome Institute"/>
            <person name="Kuo A."/>
            <person name="Kohler A."/>
            <person name="Nagy L.G."/>
            <person name="Floudas D."/>
            <person name="Copeland A."/>
            <person name="Barry K.W."/>
            <person name="Cichocki N."/>
            <person name="Veneault-Fourrey C."/>
            <person name="LaButti K."/>
            <person name="Lindquist E.A."/>
            <person name="Lipzen A."/>
            <person name="Lundell T."/>
            <person name="Morin E."/>
            <person name="Murat C."/>
            <person name="Sun H."/>
            <person name="Tunlid A."/>
            <person name="Henrissat B."/>
            <person name="Grigoriev I.V."/>
            <person name="Hibbett D.S."/>
            <person name="Martin F."/>
            <person name="Nordberg H.P."/>
            <person name="Cantor M.N."/>
            <person name="Hua S.X."/>
        </authorList>
    </citation>
    <scope>NUCLEOTIDE SEQUENCE [LARGE SCALE GENOMIC DNA]</scope>
    <source>
        <strain evidence="1 2">LaAM-08-1</strain>
    </source>
</reference>